<comment type="similarity">
    <text evidence="10">Belongs to the glycosyl hydrolase 18 family.</text>
</comment>
<organism evidence="14 15">
    <name type="scientific">Steccherinum ochraceum</name>
    <dbReference type="NCBI Taxonomy" id="92696"/>
    <lineage>
        <taxon>Eukaryota</taxon>
        <taxon>Fungi</taxon>
        <taxon>Dikarya</taxon>
        <taxon>Basidiomycota</taxon>
        <taxon>Agaricomycotina</taxon>
        <taxon>Agaricomycetes</taxon>
        <taxon>Polyporales</taxon>
        <taxon>Steccherinaceae</taxon>
        <taxon>Steccherinum</taxon>
    </lineage>
</organism>
<protein>
    <recommendedName>
        <fullName evidence="2">chitinase</fullName>
        <ecNumber evidence="2">3.2.1.14</ecNumber>
    </recommendedName>
</protein>
<comment type="catalytic activity">
    <reaction evidence="1">
        <text>Random endo-hydrolysis of N-acetyl-beta-D-glucosaminide (1-&gt;4)-beta-linkages in chitin and chitodextrins.</text>
        <dbReference type="EC" id="3.2.1.14"/>
    </reaction>
</comment>
<evidence type="ECO:0000256" key="4">
    <source>
        <dbReference type="ARBA" id="ARBA00022801"/>
    </source>
</evidence>
<evidence type="ECO:0000256" key="10">
    <source>
        <dbReference type="RuleBase" id="RU004453"/>
    </source>
</evidence>
<dbReference type="PANTHER" id="PTHR45708:SF49">
    <property type="entry name" value="ENDOCHITINASE"/>
    <property type="match status" value="1"/>
</dbReference>
<evidence type="ECO:0000256" key="3">
    <source>
        <dbReference type="ARBA" id="ARBA00022669"/>
    </source>
</evidence>
<evidence type="ECO:0000256" key="11">
    <source>
        <dbReference type="SAM" id="MobiDB-lite"/>
    </source>
</evidence>
<keyword evidence="4 9" id="KW-0378">Hydrolase</keyword>
<feature type="compositionally biased region" description="Basic and acidic residues" evidence="11">
    <location>
        <begin position="387"/>
        <end position="399"/>
    </location>
</feature>
<evidence type="ECO:0000313" key="14">
    <source>
        <dbReference type="EMBL" id="TCD63738.1"/>
    </source>
</evidence>
<evidence type="ECO:0000256" key="7">
    <source>
        <dbReference type="ARBA" id="ARBA00023295"/>
    </source>
</evidence>
<dbReference type="GO" id="GO:0005576">
    <property type="term" value="C:extracellular region"/>
    <property type="evidence" value="ECO:0007669"/>
    <property type="project" value="TreeGrafter"/>
</dbReference>
<feature type="domain" description="GH18" evidence="13">
    <location>
        <begin position="35"/>
        <end position="326"/>
    </location>
</feature>
<dbReference type="STRING" id="92696.A0A4R0RIX1"/>
<dbReference type="Gene3D" id="3.20.20.80">
    <property type="entry name" value="Glycosidases"/>
    <property type="match status" value="1"/>
</dbReference>
<feature type="region of interest" description="Disordered" evidence="11">
    <location>
        <begin position="332"/>
        <end position="406"/>
    </location>
</feature>
<dbReference type="GO" id="GO:0000272">
    <property type="term" value="P:polysaccharide catabolic process"/>
    <property type="evidence" value="ECO:0007669"/>
    <property type="project" value="UniProtKB-KW"/>
</dbReference>
<dbReference type="CDD" id="cd02877">
    <property type="entry name" value="GH18_hevamine_XipI_class_III"/>
    <property type="match status" value="1"/>
</dbReference>
<evidence type="ECO:0000313" key="15">
    <source>
        <dbReference type="Proteomes" id="UP000292702"/>
    </source>
</evidence>
<evidence type="ECO:0000256" key="6">
    <source>
        <dbReference type="ARBA" id="ARBA00023277"/>
    </source>
</evidence>
<dbReference type="Proteomes" id="UP000292702">
    <property type="component" value="Unassembled WGS sequence"/>
</dbReference>
<keyword evidence="6" id="KW-0119">Carbohydrate metabolism</keyword>
<reference evidence="14 15" key="1">
    <citation type="submission" date="2018-11" db="EMBL/GenBank/DDBJ databases">
        <title>Genome assembly of Steccherinum ochraceum LE-BIN_3174, the white-rot fungus of the Steccherinaceae family (The Residual Polyporoid clade, Polyporales, Basidiomycota).</title>
        <authorList>
            <person name="Fedorova T.V."/>
            <person name="Glazunova O.A."/>
            <person name="Landesman E.O."/>
            <person name="Moiseenko K.V."/>
            <person name="Psurtseva N.V."/>
            <person name="Savinova O.S."/>
            <person name="Shakhova N.V."/>
            <person name="Tyazhelova T.V."/>
            <person name="Vasina D.V."/>
        </authorList>
    </citation>
    <scope>NUCLEOTIDE SEQUENCE [LARGE SCALE GENOMIC DNA]</scope>
    <source>
        <strain evidence="14 15">LE-BIN_3174</strain>
    </source>
</reference>
<keyword evidence="12" id="KW-0732">Signal</keyword>
<dbReference type="Pfam" id="PF00704">
    <property type="entry name" value="Glyco_hydro_18"/>
    <property type="match status" value="1"/>
</dbReference>
<comment type="caution">
    <text evidence="14">The sequence shown here is derived from an EMBL/GenBank/DDBJ whole genome shotgun (WGS) entry which is preliminary data.</text>
</comment>
<keyword evidence="7 9" id="KW-0326">Glycosidase</keyword>
<dbReference type="InterPro" id="IPR001223">
    <property type="entry name" value="Glyco_hydro18_cat"/>
</dbReference>
<evidence type="ECO:0000256" key="1">
    <source>
        <dbReference type="ARBA" id="ARBA00000822"/>
    </source>
</evidence>
<gene>
    <name evidence="14" type="primary">CHT1_3</name>
    <name evidence="14" type="ORF">EIP91_004989</name>
</gene>
<dbReference type="OrthoDB" id="6020543at2759"/>
<dbReference type="SUPFAM" id="SSF51445">
    <property type="entry name" value="(Trans)glycosidases"/>
    <property type="match status" value="1"/>
</dbReference>
<keyword evidence="5" id="KW-0146">Chitin degradation</keyword>
<dbReference type="PANTHER" id="PTHR45708">
    <property type="entry name" value="ENDOCHITINASE"/>
    <property type="match status" value="1"/>
</dbReference>
<evidence type="ECO:0000256" key="9">
    <source>
        <dbReference type="RuleBase" id="RU000489"/>
    </source>
</evidence>
<feature type="signal peptide" evidence="12">
    <location>
        <begin position="1"/>
        <end position="28"/>
    </location>
</feature>
<name>A0A4R0RIX1_9APHY</name>
<dbReference type="PROSITE" id="PS51910">
    <property type="entry name" value="GH18_2"/>
    <property type="match status" value="1"/>
</dbReference>
<dbReference type="InterPro" id="IPR001579">
    <property type="entry name" value="Glyco_hydro_18_chit_AS"/>
</dbReference>
<dbReference type="PROSITE" id="PS01095">
    <property type="entry name" value="GH18_1"/>
    <property type="match status" value="1"/>
</dbReference>
<keyword evidence="8" id="KW-0624">Polysaccharide degradation</keyword>
<dbReference type="InterPro" id="IPR017853">
    <property type="entry name" value="GH"/>
</dbReference>
<feature type="compositionally biased region" description="Low complexity" evidence="11">
    <location>
        <begin position="340"/>
        <end position="350"/>
    </location>
</feature>
<dbReference type="GO" id="GO:0008843">
    <property type="term" value="F:endochitinase activity"/>
    <property type="evidence" value="ECO:0007669"/>
    <property type="project" value="UniProtKB-EC"/>
</dbReference>
<evidence type="ECO:0000259" key="13">
    <source>
        <dbReference type="PROSITE" id="PS51910"/>
    </source>
</evidence>
<evidence type="ECO:0000256" key="2">
    <source>
        <dbReference type="ARBA" id="ARBA00012729"/>
    </source>
</evidence>
<dbReference type="InterPro" id="IPR050542">
    <property type="entry name" value="Glycosyl_Hydrlase18_Chitinase"/>
</dbReference>
<dbReference type="EMBL" id="RWJN01000278">
    <property type="protein sequence ID" value="TCD63738.1"/>
    <property type="molecule type" value="Genomic_DNA"/>
</dbReference>
<keyword evidence="15" id="KW-1185">Reference proteome</keyword>
<dbReference type="AlphaFoldDB" id="A0A4R0RIX1"/>
<proteinExistence type="inferred from homology"/>
<feature type="chain" id="PRO_5021029608" description="chitinase" evidence="12">
    <location>
        <begin position="29"/>
        <end position="406"/>
    </location>
</feature>
<dbReference type="GO" id="GO:0006032">
    <property type="term" value="P:chitin catabolic process"/>
    <property type="evidence" value="ECO:0007669"/>
    <property type="project" value="UniProtKB-KW"/>
</dbReference>
<dbReference type="GO" id="GO:0008061">
    <property type="term" value="F:chitin binding"/>
    <property type="evidence" value="ECO:0007669"/>
    <property type="project" value="UniProtKB-KW"/>
</dbReference>
<evidence type="ECO:0000256" key="5">
    <source>
        <dbReference type="ARBA" id="ARBA00023024"/>
    </source>
</evidence>
<accession>A0A4R0RIX1</accession>
<evidence type="ECO:0000256" key="12">
    <source>
        <dbReference type="SAM" id="SignalP"/>
    </source>
</evidence>
<keyword evidence="3" id="KW-0147">Chitin-binding</keyword>
<sequence length="406" mass="43110">MVSAAIFLHGLSSLIPLALVVGLSGVLAFDGTKKDNLAVYWGQDGAGSQQNLAFYCADETIDVIPLAFLYIFRGTGGDPVVDLGAECSDWNTDVFPGTDLVKCPSAMANDIKTCQSKGKLVTLSLGGATGQVGFSSDSQAQTFADQIWNEFLGGSSSTRPFGDAVLDGVDLDIESGTAAHYAAFVNRIKSHASGASKKFYVTAAPQCPYPDAFIGDALNAAPFDAVYVQFYNNFCGLNHASDYNLATWDNWAKTKSANKNVKVYIGAPGSADAAGEGYVDVGTLSNYVSEAQQQFSSFGGVMLWDADSAYTNNRFDKAVKTAMSASAKKINPSFAHSSDTPAATHTTAPPHTVPPPHTTHISQSSQPAPKPTASAPPLHENQPGPDKAPHELLHKEPRSYSRFFRF</sequence>
<dbReference type="InterPro" id="IPR045321">
    <property type="entry name" value="Cts1-like"/>
</dbReference>
<dbReference type="EC" id="3.2.1.14" evidence="2"/>
<evidence type="ECO:0000256" key="8">
    <source>
        <dbReference type="ARBA" id="ARBA00023326"/>
    </source>
</evidence>